<proteinExistence type="predicted"/>
<dbReference type="Pfam" id="PF00078">
    <property type="entry name" value="RVT_1"/>
    <property type="match status" value="1"/>
</dbReference>
<evidence type="ECO:0000259" key="1">
    <source>
        <dbReference type="PROSITE" id="PS50878"/>
    </source>
</evidence>
<keyword evidence="2" id="KW-0695">RNA-directed DNA polymerase</keyword>
<dbReference type="EMBL" id="KK121772">
    <property type="protein sequence ID" value="KFM81176.1"/>
    <property type="molecule type" value="Genomic_DNA"/>
</dbReference>
<evidence type="ECO:0000313" key="3">
    <source>
        <dbReference type="Proteomes" id="UP000054359"/>
    </source>
</evidence>
<dbReference type="CDD" id="cd01650">
    <property type="entry name" value="RT_nLTR_like"/>
    <property type="match status" value="1"/>
</dbReference>
<feature type="domain" description="Reverse transcriptase" evidence="1">
    <location>
        <begin position="141"/>
        <end position="407"/>
    </location>
</feature>
<dbReference type="InterPro" id="IPR000477">
    <property type="entry name" value="RT_dom"/>
</dbReference>
<dbReference type="Proteomes" id="UP000054359">
    <property type="component" value="Unassembled WGS sequence"/>
</dbReference>
<sequence>MPCQKIWELASLSFDPKIPNSKVWKIIKSLSSSHIPKPAWLSILAQENRDLNTICSLFSSEFNPPANPIPSFPLQLIDAYIFLHKPPLTHALDSPFLSYELRTAICSLRVNSSEGPDGIPNKTLKLLPVKKHSLLLSTFNFVWNYSQFLSSWKHSIIIPIPKPGKDLSSPSSYRPICLSSCLGKLFEKLVKNRLSWAFENFKIYNPHLYGFRSNSSAIDIVLFLTFDIQDALHNKKEISAIFFDLKSAFGSVNPRALLCKFLKLGFGTKINKYIQFFLSPRDSNIKLGSHLSSPFRMEHGSPQEGVLSPLLFNLTLNDLPSLLNSNIRIAIFADDIAIWSISDKDIYLQYAIDQVCDYCTEWGFSLAPEKCRHLFFSKKRRPLPPTLLIYDLSIPLASSHKFLGVTFDSKLSFLPDIKQLTSKTSTTSNILKSCTGTSIGRKPP</sequence>
<dbReference type="AlphaFoldDB" id="A0A087UUY7"/>
<dbReference type="InterPro" id="IPR043128">
    <property type="entry name" value="Rev_trsase/Diguanyl_cyclase"/>
</dbReference>
<dbReference type="OMA" id="IDHRITR"/>
<dbReference type="PANTHER" id="PTHR33481:SF1">
    <property type="entry name" value="ENDONUCLEASE_EXONUCLEASE_PHOSPHATASE DOMAIN-CONTAINING PROTEIN-RELATED"/>
    <property type="match status" value="1"/>
</dbReference>
<keyword evidence="2" id="KW-0808">Transferase</keyword>
<dbReference type="PANTHER" id="PTHR33481">
    <property type="entry name" value="REVERSE TRANSCRIPTASE"/>
    <property type="match status" value="1"/>
</dbReference>
<dbReference type="Gene3D" id="3.30.70.270">
    <property type="match status" value="1"/>
</dbReference>
<dbReference type="STRING" id="407821.A0A087UUY7"/>
<dbReference type="SUPFAM" id="SSF56672">
    <property type="entry name" value="DNA/RNA polymerases"/>
    <property type="match status" value="1"/>
</dbReference>
<dbReference type="InterPro" id="IPR043502">
    <property type="entry name" value="DNA/RNA_pol_sf"/>
</dbReference>
<dbReference type="GO" id="GO:0003964">
    <property type="term" value="F:RNA-directed DNA polymerase activity"/>
    <property type="evidence" value="ECO:0007669"/>
    <property type="project" value="UniProtKB-KW"/>
</dbReference>
<organism evidence="2 3">
    <name type="scientific">Stegodyphus mimosarum</name>
    <name type="common">African social velvet spider</name>
    <dbReference type="NCBI Taxonomy" id="407821"/>
    <lineage>
        <taxon>Eukaryota</taxon>
        <taxon>Metazoa</taxon>
        <taxon>Ecdysozoa</taxon>
        <taxon>Arthropoda</taxon>
        <taxon>Chelicerata</taxon>
        <taxon>Arachnida</taxon>
        <taxon>Araneae</taxon>
        <taxon>Araneomorphae</taxon>
        <taxon>Entelegynae</taxon>
        <taxon>Eresoidea</taxon>
        <taxon>Eresidae</taxon>
        <taxon>Stegodyphus</taxon>
    </lineage>
</organism>
<reference evidence="2 3" key="1">
    <citation type="submission" date="2013-11" db="EMBL/GenBank/DDBJ databases">
        <title>Genome sequencing of Stegodyphus mimosarum.</title>
        <authorList>
            <person name="Bechsgaard J."/>
        </authorList>
    </citation>
    <scope>NUCLEOTIDE SEQUENCE [LARGE SCALE GENOMIC DNA]</scope>
</reference>
<accession>A0A087UUY7</accession>
<dbReference type="OrthoDB" id="6514966at2759"/>
<keyword evidence="3" id="KW-1185">Reference proteome</keyword>
<dbReference type="PROSITE" id="PS50878">
    <property type="entry name" value="RT_POL"/>
    <property type="match status" value="1"/>
</dbReference>
<feature type="non-terminal residue" evidence="2">
    <location>
        <position position="444"/>
    </location>
</feature>
<gene>
    <name evidence="2" type="ORF">X975_04265</name>
</gene>
<keyword evidence="2" id="KW-0548">Nucleotidyltransferase</keyword>
<evidence type="ECO:0000313" key="2">
    <source>
        <dbReference type="EMBL" id="KFM81176.1"/>
    </source>
</evidence>
<protein>
    <submittedName>
        <fullName evidence="2">Putative RNA-directed DNA polymerase from transposon BS</fullName>
    </submittedName>
</protein>
<name>A0A087UUY7_STEMI</name>